<dbReference type="Pfam" id="PF00240">
    <property type="entry name" value="ubiquitin"/>
    <property type="match status" value="1"/>
</dbReference>
<dbReference type="CDD" id="cd17039">
    <property type="entry name" value="Ubl_ubiquitin_like"/>
    <property type="match status" value="1"/>
</dbReference>
<evidence type="ECO:0000256" key="1">
    <source>
        <dbReference type="SAM" id="Phobius"/>
    </source>
</evidence>
<evidence type="ECO:0000313" key="3">
    <source>
        <dbReference type="EMBL" id="KAA6390965.1"/>
    </source>
</evidence>
<feature type="transmembrane region" description="Helical" evidence="1">
    <location>
        <begin position="374"/>
        <end position="401"/>
    </location>
</feature>
<feature type="transmembrane region" description="Helical" evidence="1">
    <location>
        <begin position="421"/>
        <end position="440"/>
    </location>
</feature>
<keyword evidence="1" id="KW-0472">Membrane</keyword>
<evidence type="ECO:0000259" key="2">
    <source>
        <dbReference type="PROSITE" id="PS50053"/>
    </source>
</evidence>
<feature type="domain" description="Ubiquitin-like" evidence="2">
    <location>
        <begin position="303"/>
        <end position="336"/>
    </location>
</feature>
<dbReference type="AlphaFoldDB" id="A0A5J4W8B4"/>
<dbReference type="SUPFAM" id="SSF54236">
    <property type="entry name" value="Ubiquitin-like"/>
    <property type="match status" value="1"/>
</dbReference>
<reference evidence="3 4" key="1">
    <citation type="submission" date="2019-03" db="EMBL/GenBank/DDBJ databases">
        <title>Single cell metagenomics reveals metabolic interactions within the superorganism composed of flagellate Streblomastix strix and complex community of Bacteroidetes bacteria on its surface.</title>
        <authorList>
            <person name="Treitli S.C."/>
            <person name="Kolisko M."/>
            <person name="Husnik F."/>
            <person name="Keeling P."/>
            <person name="Hampl V."/>
        </authorList>
    </citation>
    <scope>NUCLEOTIDE SEQUENCE [LARGE SCALE GENOMIC DNA]</scope>
    <source>
        <strain evidence="3">ST1C</strain>
    </source>
</reference>
<feature type="transmembrane region" description="Helical" evidence="1">
    <location>
        <begin position="493"/>
        <end position="514"/>
    </location>
</feature>
<evidence type="ECO:0000313" key="4">
    <source>
        <dbReference type="Proteomes" id="UP000324800"/>
    </source>
</evidence>
<accession>A0A5J4W8B4</accession>
<dbReference type="Gene3D" id="3.10.20.90">
    <property type="entry name" value="Phosphatidylinositol 3-kinase Catalytic Subunit, Chain A, domain 1"/>
    <property type="match status" value="1"/>
</dbReference>
<dbReference type="InterPro" id="IPR000626">
    <property type="entry name" value="Ubiquitin-like_dom"/>
</dbReference>
<gene>
    <name evidence="3" type="ORF">EZS28_013506</name>
</gene>
<dbReference type="InterPro" id="IPR029071">
    <property type="entry name" value="Ubiquitin-like_domsf"/>
</dbReference>
<dbReference type="PROSITE" id="PS50053">
    <property type="entry name" value="UBIQUITIN_2"/>
    <property type="match status" value="1"/>
</dbReference>
<keyword evidence="1" id="KW-0812">Transmembrane</keyword>
<sequence length="529" mass="60679">MLKRYIERELAIPVQDLIIFKDLSQQGQGKVEIRGKEWYLSKENIEEGKSEDGKEWKEANNQEIIKDIYSINGLAPYYNAITIRLRYKHFYNIQSVQLINQITFVIVWKLMTVNTLRRRIAIQKNTSPQNIVIGIGSDEFNSYLIPPFIILGEGPKGDQATMEEYELWNQRHFCYIVKRSPHRDDYMILYIGMTIQIDGDEEGLMIEMRPNDKISDLLLKMREFDKHPYISLYMGNERLNSDPNSETSDAWKDQRTLQQCGITNRCTIREKCEVKKGDMVQIFCKLHTGKTIALEIDLFYYLVGDIKALIKNKENIPIHEQRLEFGGRLLDDEKLLRIYAGAGFGFAQAFESISPFIKIQFGNDTLYTSLTNPAIMPTVACFAFSFFIYHCAMGIITSISYNKVNNISFHHKSKSSLNDNILVFLRQIGLLCLYIVIFALPKIGTLIVQPDSRPSGQWNVFSLLDDAHLSDYFTVAHNDNPLIDPVSVSSTETILICVFHVIFSLIVGAISLLLSIQVIGGKMKLCNEE</sequence>
<organism evidence="3 4">
    <name type="scientific">Streblomastix strix</name>
    <dbReference type="NCBI Taxonomy" id="222440"/>
    <lineage>
        <taxon>Eukaryota</taxon>
        <taxon>Metamonada</taxon>
        <taxon>Preaxostyla</taxon>
        <taxon>Oxymonadida</taxon>
        <taxon>Streblomastigidae</taxon>
        <taxon>Streblomastix</taxon>
    </lineage>
</organism>
<dbReference type="Proteomes" id="UP000324800">
    <property type="component" value="Unassembled WGS sequence"/>
</dbReference>
<keyword evidence="1" id="KW-1133">Transmembrane helix</keyword>
<proteinExistence type="predicted"/>
<comment type="caution">
    <text evidence="3">The sequence shown here is derived from an EMBL/GenBank/DDBJ whole genome shotgun (WGS) entry which is preliminary data.</text>
</comment>
<dbReference type="EMBL" id="SNRW01003038">
    <property type="protein sequence ID" value="KAA6390965.1"/>
    <property type="molecule type" value="Genomic_DNA"/>
</dbReference>
<name>A0A5J4W8B4_9EUKA</name>
<protein>
    <recommendedName>
        <fullName evidence="2">Ubiquitin-like domain-containing protein</fullName>
    </recommendedName>
</protein>